<accession>X1H3D4</accession>
<feature type="non-terminal residue" evidence="1">
    <location>
        <position position="1"/>
    </location>
</feature>
<evidence type="ECO:0000313" key="1">
    <source>
        <dbReference type="EMBL" id="GAH64676.1"/>
    </source>
</evidence>
<gene>
    <name evidence="1" type="ORF">S03H2_44635</name>
</gene>
<dbReference type="EMBL" id="BARU01027925">
    <property type="protein sequence ID" value="GAH64676.1"/>
    <property type="molecule type" value="Genomic_DNA"/>
</dbReference>
<organism evidence="1">
    <name type="scientific">marine sediment metagenome</name>
    <dbReference type="NCBI Taxonomy" id="412755"/>
    <lineage>
        <taxon>unclassified sequences</taxon>
        <taxon>metagenomes</taxon>
        <taxon>ecological metagenomes</taxon>
    </lineage>
</organism>
<dbReference type="AlphaFoldDB" id="X1H3D4"/>
<evidence type="ECO:0008006" key="2">
    <source>
        <dbReference type="Google" id="ProtNLM"/>
    </source>
</evidence>
<sequence length="176" mass="20794">YLLNKFNSSKKEIEKIIKTMSKIRVDSLRFSIPYDLYGKDFNEVKLYKKNTEVKKHNEYIKILNPLVSKNLKEKPYIFYLSPKYQDVEKMNFKNCIYSYYQITLGADGYVYKCSSTATPSFKMNRLGKVTSNLEEFNKMILMNQNKNFNPSTCFTVGARCNRMALEINQKWSMLND</sequence>
<protein>
    <recommendedName>
        <fullName evidence="2">4Fe4S-binding SPASM domain-containing protein</fullName>
    </recommendedName>
</protein>
<name>X1H3D4_9ZZZZ</name>
<proteinExistence type="predicted"/>
<reference evidence="1" key="1">
    <citation type="journal article" date="2014" name="Front. Microbiol.">
        <title>High frequency of phylogenetically diverse reductive dehalogenase-homologous genes in deep subseafloor sedimentary metagenomes.</title>
        <authorList>
            <person name="Kawai M."/>
            <person name="Futagami T."/>
            <person name="Toyoda A."/>
            <person name="Takaki Y."/>
            <person name="Nishi S."/>
            <person name="Hori S."/>
            <person name="Arai W."/>
            <person name="Tsubouchi T."/>
            <person name="Morono Y."/>
            <person name="Uchiyama I."/>
            <person name="Ito T."/>
            <person name="Fujiyama A."/>
            <person name="Inagaki F."/>
            <person name="Takami H."/>
        </authorList>
    </citation>
    <scope>NUCLEOTIDE SEQUENCE</scope>
    <source>
        <strain evidence="1">Expedition CK06-06</strain>
    </source>
</reference>
<dbReference type="SUPFAM" id="SSF102114">
    <property type="entry name" value="Radical SAM enzymes"/>
    <property type="match status" value="1"/>
</dbReference>
<dbReference type="InterPro" id="IPR058240">
    <property type="entry name" value="rSAM_sf"/>
</dbReference>
<comment type="caution">
    <text evidence="1">The sequence shown here is derived from an EMBL/GenBank/DDBJ whole genome shotgun (WGS) entry which is preliminary data.</text>
</comment>